<dbReference type="EMBL" id="SSTE01013029">
    <property type="protein sequence ID" value="KAA0047951.1"/>
    <property type="molecule type" value="Genomic_DNA"/>
</dbReference>
<evidence type="ECO:0000256" key="3">
    <source>
        <dbReference type="SAM" id="MobiDB-lite"/>
    </source>
</evidence>
<dbReference type="InterPro" id="IPR020568">
    <property type="entry name" value="Ribosomal_Su5_D2-typ_SF"/>
</dbReference>
<comment type="caution">
    <text evidence="4">The sequence shown here is derived from an EMBL/GenBank/DDBJ whole genome shotgun (WGS) entry which is preliminary data.</text>
</comment>
<keyword evidence="2 4" id="KW-0418">Kinase</keyword>
<dbReference type="InterPro" id="IPR006205">
    <property type="entry name" value="Mev_gal_kin"/>
</dbReference>
<dbReference type="Proteomes" id="UP000321947">
    <property type="component" value="Unassembled WGS sequence"/>
</dbReference>
<evidence type="ECO:0000313" key="6">
    <source>
        <dbReference type="Proteomes" id="UP000321393"/>
    </source>
</evidence>
<dbReference type="SUPFAM" id="SSF54211">
    <property type="entry name" value="Ribosomal protein S5 domain 2-like"/>
    <property type="match status" value="1"/>
</dbReference>
<evidence type="ECO:0000313" key="4">
    <source>
        <dbReference type="EMBL" id="KAA0047951.1"/>
    </source>
</evidence>
<dbReference type="GO" id="GO:0019287">
    <property type="term" value="P:isopentenyl diphosphate biosynthetic process, mevalonate pathway"/>
    <property type="evidence" value="ECO:0007669"/>
    <property type="project" value="TreeGrafter"/>
</dbReference>
<proteinExistence type="predicted"/>
<reference evidence="6 7" key="1">
    <citation type="submission" date="2019-08" db="EMBL/GenBank/DDBJ databases">
        <title>Draft genome sequences of two oriental melons (Cucumis melo L. var makuwa).</title>
        <authorList>
            <person name="Kwon S.-Y."/>
        </authorList>
    </citation>
    <scope>NUCLEOTIDE SEQUENCE [LARGE SCALE GENOMIC DNA]</scope>
    <source>
        <strain evidence="7">cv. Chang Bougi</strain>
        <strain evidence="6">cv. SW 3</strain>
        <tissue evidence="4">Leaf</tissue>
    </source>
</reference>
<feature type="region of interest" description="Disordered" evidence="3">
    <location>
        <begin position="1"/>
        <end position="32"/>
    </location>
</feature>
<dbReference type="AlphaFoldDB" id="A0A5A7U316"/>
<gene>
    <name evidence="5" type="ORF">E5676_scaffold456G00350</name>
    <name evidence="4" type="ORF">E6C27_scaffold385G00110</name>
</gene>
<dbReference type="EMBL" id="SSTD01007912">
    <property type="protein sequence ID" value="TYK18324.1"/>
    <property type="molecule type" value="Genomic_DNA"/>
</dbReference>
<evidence type="ECO:0000256" key="2">
    <source>
        <dbReference type="ARBA" id="ARBA00022777"/>
    </source>
</evidence>
<dbReference type="PANTHER" id="PTHR43290">
    <property type="entry name" value="MEVALONATE KINASE"/>
    <property type="match status" value="1"/>
</dbReference>
<dbReference type="STRING" id="1194695.A0A5A7U316"/>
<dbReference type="GO" id="GO:0004496">
    <property type="term" value="F:mevalonate kinase activity"/>
    <property type="evidence" value="ECO:0007669"/>
    <property type="project" value="InterPro"/>
</dbReference>
<sequence>MEVNYRTHVDPNPISHRPSSSSSHSRRRSPHPRRDAVCLLLTVSSALAFHLERKLKLPSSCFVLLAPGKIILAGEHAVVHGSTAVAASVDLYTTASVRLPSSSGALSISISYLG</sequence>
<dbReference type="InterPro" id="IPR014721">
    <property type="entry name" value="Ribsml_uS5_D2-typ_fold_subgr"/>
</dbReference>
<dbReference type="GO" id="GO:0005829">
    <property type="term" value="C:cytosol"/>
    <property type="evidence" value="ECO:0007669"/>
    <property type="project" value="TreeGrafter"/>
</dbReference>
<organism evidence="4 6">
    <name type="scientific">Cucumis melo var. makuwa</name>
    <name type="common">Oriental melon</name>
    <dbReference type="NCBI Taxonomy" id="1194695"/>
    <lineage>
        <taxon>Eukaryota</taxon>
        <taxon>Viridiplantae</taxon>
        <taxon>Streptophyta</taxon>
        <taxon>Embryophyta</taxon>
        <taxon>Tracheophyta</taxon>
        <taxon>Spermatophyta</taxon>
        <taxon>Magnoliopsida</taxon>
        <taxon>eudicotyledons</taxon>
        <taxon>Gunneridae</taxon>
        <taxon>Pentapetalae</taxon>
        <taxon>rosids</taxon>
        <taxon>fabids</taxon>
        <taxon>Cucurbitales</taxon>
        <taxon>Cucurbitaceae</taxon>
        <taxon>Benincaseae</taxon>
        <taxon>Cucumis</taxon>
    </lineage>
</organism>
<dbReference type="OrthoDB" id="1652964at2759"/>
<evidence type="ECO:0000256" key="1">
    <source>
        <dbReference type="ARBA" id="ARBA00022679"/>
    </source>
</evidence>
<evidence type="ECO:0000313" key="7">
    <source>
        <dbReference type="Proteomes" id="UP000321947"/>
    </source>
</evidence>
<dbReference type="Gene3D" id="3.30.230.10">
    <property type="match status" value="1"/>
</dbReference>
<keyword evidence="1" id="KW-0808">Transferase</keyword>
<dbReference type="Proteomes" id="UP000321393">
    <property type="component" value="Unassembled WGS sequence"/>
</dbReference>
<name>A0A5A7U316_CUCMM</name>
<dbReference type="PANTHER" id="PTHR43290:SF2">
    <property type="entry name" value="MEVALONATE KINASE"/>
    <property type="match status" value="1"/>
</dbReference>
<evidence type="ECO:0000313" key="5">
    <source>
        <dbReference type="EMBL" id="TYK18324.1"/>
    </source>
</evidence>
<dbReference type="GO" id="GO:0005524">
    <property type="term" value="F:ATP binding"/>
    <property type="evidence" value="ECO:0007669"/>
    <property type="project" value="InterPro"/>
</dbReference>
<accession>A0A5A7U316</accession>
<protein>
    <submittedName>
        <fullName evidence="4">Mevalonate kinase-like</fullName>
    </submittedName>
</protein>